<protein>
    <submittedName>
        <fullName evidence="1">Reverse transcriptase domain-containing protein</fullName>
    </submittedName>
</protein>
<keyword evidence="2" id="KW-1185">Reference proteome</keyword>
<organism evidence="1 2">
    <name type="scientific">Aphis craccivora</name>
    <name type="common">Cowpea aphid</name>
    <dbReference type="NCBI Taxonomy" id="307492"/>
    <lineage>
        <taxon>Eukaryota</taxon>
        <taxon>Metazoa</taxon>
        <taxon>Ecdysozoa</taxon>
        <taxon>Arthropoda</taxon>
        <taxon>Hexapoda</taxon>
        <taxon>Insecta</taxon>
        <taxon>Pterygota</taxon>
        <taxon>Neoptera</taxon>
        <taxon>Paraneoptera</taxon>
        <taxon>Hemiptera</taxon>
        <taxon>Sternorrhyncha</taxon>
        <taxon>Aphidomorpha</taxon>
        <taxon>Aphidoidea</taxon>
        <taxon>Aphididae</taxon>
        <taxon>Aphidini</taxon>
        <taxon>Aphis</taxon>
        <taxon>Aphis</taxon>
    </lineage>
</organism>
<evidence type="ECO:0000313" key="1">
    <source>
        <dbReference type="EMBL" id="KAF0706905.1"/>
    </source>
</evidence>
<dbReference type="OrthoDB" id="6627000at2759"/>
<reference evidence="1 2" key="1">
    <citation type="submission" date="2019-08" db="EMBL/GenBank/DDBJ databases">
        <title>Whole genome of Aphis craccivora.</title>
        <authorList>
            <person name="Voronova N.V."/>
            <person name="Shulinski R.S."/>
            <person name="Bandarenka Y.V."/>
            <person name="Zhorov D.G."/>
            <person name="Warner D."/>
        </authorList>
    </citation>
    <scope>NUCLEOTIDE SEQUENCE [LARGE SCALE GENOMIC DNA]</scope>
    <source>
        <strain evidence="1">180601</strain>
        <tissue evidence="1">Whole Body</tissue>
    </source>
</reference>
<dbReference type="EMBL" id="VUJU01012733">
    <property type="protein sequence ID" value="KAF0706905.1"/>
    <property type="molecule type" value="Genomic_DNA"/>
</dbReference>
<keyword evidence="1" id="KW-0548">Nucleotidyltransferase</keyword>
<accession>A0A6G0VRR5</accession>
<keyword evidence="1" id="KW-0808">Transferase</keyword>
<sequence length="79" mass="8980">MYDGLLSIELPSDTELIAFADDVAIVCTAQVPHILEESFGKAFQEVVIWMTNNDLELLHKSEAIVFTNRNVRILNFRTL</sequence>
<dbReference type="GO" id="GO:0003964">
    <property type="term" value="F:RNA-directed DNA polymerase activity"/>
    <property type="evidence" value="ECO:0007669"/>
    <property type="project" value="UniProtKB-KW"/>
</dbReference>
<comment type="caution">
    <text evidence="1">The sequence shown here is derived from an EMBL/GenBank/DDBJ whole genome shotgun (WGS) entry which is preliminary data.</text>
</comment>
<evidence type="ECO:0000313" key="2">
    <source>
        <dbReference type="Proteomes" id="UP000478052"/>
    </source>
</evidence>
<dbReference type="Proteomes" id="UP000478052">
    <property type="component" value="Unassembled WGS sequence"/>
</dbReference>
<dbReference type="AlphaFoldDB" id="A0A6G0VRR5"/>
<proteinExistence type="predicted"/>
<gene>
    <name evidence="1" type="ORF">FWK35_00032764</name>
</gene>
<name>A0A6G0VRR5_APHCR</name>
<keyword evidence="1" id="KW-0695">RNA-directed DNA polymerase</keyword>